<dbReference type="VEuPathDB" id="FungiDB:Z517_02866"/>
<evidence type="ECO:0000256" key="2">
    <source>
        <dbReference type="ARBA" id="ARBA00010139"/>
    </source>
</evidence>
<sequence>MALTVEQIPMAKKVESQQPDVAVKVRFPKDDLVHPKNSAISELKSESPITASGSSALQPPSSIEDILEQPLGTCDHVRVIIIGAGASGLNMIRSMRKHLEDFELTVYEKNPEVGGTWYENRYPGCKCDIPSHNYQFSWRPNPTWSAFFAGAPEIQKYLKTLTEEEQLQTSIKLGYQVVRADWNEGDGLWNVKVKNLATGEIIDDHCNFLLNASGILNNWKWPDIKGLHSYQGQLIHSANWPREYDFTGKTVAVIGNGSSGVQIVPAIQPEVGKLIHFIRSPTWIAPSHLERMSLSPKGSVLTEIELQGEAFSQQQIDQFTKDPAYYHEFVKAVEAYTNAKFKGTVNHLPEATMAKELMTAHMIERLGDDRRLIDFLIPDFPVGCRRITPGVGYLESLRKPNVQVVTDSIAEITPEGLLTSTGEEFKVDVIVCATGFDVSFCPRFPVIGRDGKNLQDLWKEQLPAAYMSCLIPEMPNYFVFLGPNAPIGHGSVLTITEHVAKFMIKIIRKCQTQGIKAISPKKDAVEEFLEHVQKFMPRTAWSGNCRSWFKNGRATGPVTALHPGSRIHWFHMLEDFRGEDFDYVRRTRNRYAYLGNGFSIREMEGGDQTWYLDHPDVLF</sequence>
<dbReference type="RefSeq" id="XP_013287428.1">
    <property type="nucleotide sequence ID" value="XM_013431974.1"/>
</dbReference>
<dbReference type="HOGENOM" id="CLU_006937_6_1_1"/>
<gene>
    <name evidence="4" type="ORF">Z517_02866</name>
</gene>
<dbReference type="Gene3D" id="3.50.50.60">
    <property type="entry name" value="FAD/NAD(P)-binding domain"/>
    <property type="match status" value="2"/>
</dbReference>
<feature type="region of interest" description="Disordered" evidence="3">
    <location>
        <begin position="36"/>
        <end position="60"/>
    </location>
</feature>
<keyword evidence="5" id="KW-1185">Reference proteome</keyword>
<dbReference type="Proteomes" id="UP000053029">
    <property type="component" value="Unassembled WGS sequence"/>
</dbReference>
<evidence type="ECO:0000256" key="3">
    <source>
        <dbReference type="SAM" id="MobiDB-lite"/>
    </source>
</evidence>
<dbReference type="PANTHER" id="PTHR42877">
    <property type="entry name" value="L-ORNITHINE N(5)-MONOOXYGENASE-RELATED"/>
    <property type="match status" value="1"/>
</dbReference>
<dbReference type="OrthoDB" id="74360at2759"/>
<dbReference type="InterPro" id="IPR051209">
    <property type="entry name" value="FAD-bind_Monooxygenase_sf"/>
</dbReference>
<organism evidence="4 5">
    <name type="scientific">Fonsecaea pedrosoi CBS 271.37</name>
    <dbReference type="NCBI Taxonomy" id="1442368"/>
    <lineage>
        <taxon>Eukaryota</taxon>
        <taxon>Fungi</taxon>
        <taxon>Dikarya</taxon>
        <taxon>Ascomycota</taxon>
        <taxon>Pezizomycotina</taxon>
        <taxon>Eurotiomycetes</taxon>
        <taxon>Chaetothyriomycetidae</taxon>
        <taxon>Chaetothyriales</taxon>
        <taxon>Herpotrichiellaceae</taxon>
        <taxon>Fonsecaea</taxon>
    </lineage>
</organism>
<evidence type="ECO:0000313" key="4">
    <source>
        <dbReference type="EMBL" id="KIW83620.1"/>
    </source>
</evidence>
<dbReference type="GeneID" id="25302356"/>
<dbReference type="SUPFAM" id="SSF51905">
    <property type="entry name" value="FAD/NAD(P)-binding domain"/>
    <property type="match status" value="2"/>
</dbReference>
<evidence type="ECO:0000256" key="1">
    <source>
        <dbReference type="ARBA" id="ARBA00001974"/>
    </source>
</evidence>
<reference evidence="4 5" key="1">
    <citation type="submission" date="2015-01" db="EMBL/GenBank/DDBJ databases">
        <title>The Genome Sequence of Fonsecaea pedrosoi CBS 271.37.</title>
        <authorList>
            <consortium name="The Broad Institute Genomics Platform"/>
            <person name="Cuomo C."/>
            <person name="de Hoog S."/>
            <person name="Gorbushina A."/>
            <person name="Stielow B."/>
            <person name="Teixiera M."/>
            <person name="Abouelleil A."/>
            <person name="Chapman S.B."/>
            <person name="Priest M."/>
            <person name="Young S.K."/>
            <person name="Wortman J."/>
            <person name="Nusbaum C."/>
            <person name="Birren B."/>
        </authorList>
    </citation>
    <scope>NUCLEOTIDE SEQUENCE [LARGE SCALE GENOMIC DNA]</scope>
    <source>
        <strain evidence="4 5">CBS 271.37</strain>
    </source>
</reference>
<dbReference type="InterPro" id="IPR036188">
    <property type="entry name" value="FAD/NAD-bd_sf"/>
</dbReference>
<comment type="cofactor">
    <cofactor evidence="1">
        <name>FAD</name>
        <dbReference type="ChEBI" id="CHEBI:57692"/>
    </cofactor>
</comment>
<accession>A0A0D2GYB8</accession>
<comment type="similarity">
    <text evidence="2">Belongs to the FAD-binding monooxygenase family.</text>
</comment>
<feature type="compositionally biased region" description="Polar residues" evidence="3">
    <location>
        <begin position="47"/>
        <end position="60"/>
    </location>
</feature>
<name>A0A0D2GYB8_9EURO</name>
<proteinExistence type="inferred from homology"/>
<dbReference type="PANTHER" id="PTHR42877:SF12">
    <property type="entry name" value="MONOOXYGENASE"/>
    <property type="match status" value="1"/>
</dbReference>
<dbReference type="Pfam" id="PF13450">
    <property type="entry name" value="NAD_binding_8"/>
    <property type="match status" value="1"/>
</dbReference>
<evidence type="ECO:0000313" key="5">
    <source>
        <dbReference type="Proteomes" id="UP000053029"/>
    </source>
</evidence>
<dbReference type="AlphaFoldDB" id="A0A0D2GYB8"/>
<protein>
    <submittedName>
        <fullName evidence="4">Uncharacterized protein</fullName>
    </submittedName>
</protein>
<dbReference type="EMBL" id="KN846970">
    <property type="protein sequence ID" value="KIW83620.1"/>
    <property type="molecule type" value="Genomic_DNA"/>
</dbReference>